<feature type="compositionally biased region" description="Polar residues" evidence="1">
    <location>
        <begin position="48"/>
        <end position="71"/>
    </location>
</feature>
<evidence type="ECO:0000256" key="1">
    <source>
        <dbReference type="SAM" id="MobiDB-lite"/>
    </source>
</evidence>
<protein>
    <submittedName>
        <fullName evidence="2 4">Uncharacterized protein</fullName>
    </submittedName>
</protein>
<evidence type="ECO:0000313" key="2">
    <source>
        <dbReference type="EMBL" id="VDK24065.1"/>
    </source>
</evidence>
<name>A0A0R3VX32_TAEAS</name>
<reference evidence="2 3" key="2">
    <citation type="submission" date="2018-11" db="EMBL/GenBank/DDBJ databases">
        <authorList>
            <consortium name="Pathogen Informatics"/>
        </authorList>
    </citation>
    <scope>NUCLEOTIDE SEQUENCE [LARGE SCALE GENOMIC DNA]</scope>
</reference>
<reference evidence="4" key="1">
    <citation type="submission" date="2017-02" db="UniProtKB">
        <authorList>
            <consortium name="WormBaseParasite"/>
        </authorList>
    </citation>
    <scope>IDENTIFICATION</scope>
</reference>
<dbReference type="AlphaFoldDB" id="A0A0R3VX32"/>
<feature type="compositionally biased region" description="Pro residues" evidence="1">
    <location>
        <begin position="13"/>
        <end position="27"/>
    </location>
</feature>
<evidence type="ECO:0000313" key="3">
    <source>
        <dbReference type="Proteomes" id="UP000282613"/>
    </source>
</evidence>
<dbReference type="WBParaSite" id="TASK_0000197601-mRNA-1">
    <property type="protein sequence ID" value="TASK_0000197601-mRNA-1"/>
    <property type="gene ID" value="TASK_0000197601"/>
</dbReference>
<dbReference type="Proteomes" id="UP000282613">
    <property type="component" value="Unassembled WGS sequence"/>
</dbReference>
<accession>A0A0R3VX32</accession>
<dbReference type="EMBL" id="UYRS01000818">
    <property type="protein sequence ID" value="VDK24065.1"/>
    <property type="molecule type" value="Genomic_DNA"/>
</dbReference>
<feature type="region of interest" description="Disordered" evidence="1">
    <location>
        <begin position="1"/>
        <end position="93"/>
    </location>
</feature>
<dbReference type="OrthoDB" id="6261011at2759"/>
<organism evidence="4">
    <name type="scientific">Taenia asiatica</name>
    <name type="common">Asian tapeworm</name>
    <dbReference type="NCBI Taxonomy" id="60517"/>
    <lineage>
        <taxon>Eukaryota</taxon>
        <taxon>Metazoa</taxon>
        <taxon>Spiralia</taxon>
        <taxon>Lophotrochozoa</taxon>
        <taxon>Platyhelminthes</taxon>
        <taxon>Cestoda</taxon>
        <taxon>Eucestoda</taxon>
        <taxon>Cyclophyllidea</taxon>
        <taxon>Taeniidae</taxon>
        <taxon>Taenia</taxon>
    </lineage>
</organism>
<proteinExistence type="predicted"/>
<sequence>MSKIRHVSLEQTPSPPERLPRLVPPPAAAVSLHGSPSRRHGMRESHDFNQLSLQRPISVKPTSEDVTTPTTPRIRHPSEQMSYSPQHRSLQPNSQPYHQLYEQSSTHADTLVDGWRARTTNLPSVTSGVAVKDFYGETWTSGEEGDVKKRFHLKEYRQKRRERRYSLAPSTPELEASGVSPWKINRKVTFFCLTVRVSKLRMVLLSSVFCMIN</sequence>
<gene>
    <name evidence="2" type="ORF">TASK_LOCUS1977</name>
</gene>
<feature type="compositionally biased region" description="Polar residues" evidence="1">
    <location>
        <begin position="79"/>
        <end position="93"/>
    </location>
</feature>
<evidence type="ECO:0000313" key="4">
    <source>
        <dbReference type="WBParaSite" id="TASK_0000197601-mRNA-1"/>
    </source>
</evidence>
<keyword evidence="3" id="KW-1185">Reference proteome</keyword>